<organism evidence="4 5">
    <name type="scientific">Elliptochloris bilobata</name>
    <dbReference type="NCBI Taxonomy" id="381761"/>
    <lineage>
        <taxon>Eukaryota</taxon>
        <taxon>Viridiplantae</taxon>
        <taxon>Chlorophyta</taxon>
        <taxon>core chlorophytes</taxon>
        <taxon>Trebouxiophyceae</taxon>
        <taxon>Trebouxiophyceae incertae sedis</taxon>
        <taxon>Elliptochloris clade</taxon>
        <taxon>Elliptochloris</taxon>
    </lineage>
</organism>
<dbReference type="SUPFAM" id="SSF55729">
    <property type="entry name" value="Acyl-CoA N-acyltransferases (Nat)"/>
    <property type="match status" value="1"/>
</dbReference>
<evidence type="ECO:0000313" key="4">
    <source>
        <dbReference type="EMBL" id="KAK9835156.1"/>
    </source>
</evidence>
<comment type="caution">
    <text evidence="4">The sequence shown here is derived from an EMBL/GenBank/DDBJ whole genome shotgun (WGS) entry which is preliminary data.</text>
</comment>
<dbReference type="InterPro" id="IPR045039">
    <property type="entry name" value="NSI-like"/>
</dbReference>
<sequence length="193" mass="20800">MFSGLFRSGRSTAIAPDKSKNTSGVYVADFVDPEELVFAEEGSSNGSGGLQQIVYRSSVPVTPDALDALCDKVGWPARQPGKLETALANSFLVSSVVLRRCGADGAPAEERLIGLARCTSDHVFNATIWDVLVDPEFQGRGIGKALVAEMVKALLRRDICSITLFADSNVEEFYEALGFEANPSGVRGMFWYP</sequence>
<dbReference type="PANTHER" id="PTHR43626">
    <property type="entry name" value="ACYL-COA N-ACYLTRANSFERASE"/>
    <property type="match status" value="1"/>
</dbReference>
<evidence type="ECO:0000256" key="1">
    <source>
        <dbReference type="ARBA" id="ARBA00022679"/>
    </source>
</evidence>
<keyword evidence="5" id="KW-1185">Reference proteome</keyword>
<dbReference type="CDD" id="cd04301">
    <property type="entry name" value="NAT_SF"/>
    <property type="match status" value="1"/>
</dbReference>
<gene>
    <name evidence="4" type="ORF">WJX81_002058</name>
</gene>
<keyword evidence="1" id="KW-0808">Transferase</keyword>
<evidence type="ECO:0000313" key="5">
    <source>
        <dbReference type="Proteomes" id="UP001445335"/>
    </source>
</evidence>
<dbReference type="Pfam" id="PF00583">
    <property type="entry name" value="Acetyltransf_1"/>
    <property type="match status" value="1"/>
</dbReference>
<protein>
    <recommendedName>
        <fullName evidence="3">N-acetyltransferase domain-containing protein</fullName>
    </recommendedName>
</protein>
<dbReference type="GO" id="GO:0008080">
    <property type="term" value="F:N-acetyltransferase activity"/>
    <property type="evidence" value="ECO:0007669"/>
    <property type="project" value="InterPro"/>
</dbReference>
<name>A0AAW1RN18_9CHLO</name>
<proteinExistence type="predicted"/>
<dbReference type="Proteomes" id="UP001445335">
    <property type="component" value="Unassembled WGS sequence"/>
</dbReference>
<dbReference type="AlphaFoldDB" id="A0AAW1RN18"/>
<reference evidence="4 5" key="1">
    <citation type="journal article" date="2024" name="Nat. Commun.">
        <title>Phylogenomics reveals the evolutionary origins of lichenization in chlorophyte algae.</title>
        <authorList>
            <person name="Puginier C."/>
            <person name="Libourel C."/>
            <person name="Otte J."/>
            <person name="Skaloud P."/>
            <person name="Haon M."/>
            <person name="Grisel S."/>
            <person name="Petersen M."/>
            <person name="Berrin J.G."/>
            <person name="Delaux P.M."/>
            <person name="Dal Grande F."/>
            <person name="Keller J."/>
        </authorList>
    </citation>
    <scope>NUCLEOTIDE SEQUENCE [LARGE SCALE GENOMIC DNA]</scope>
    <source>
        <strain evidence="4 5">SAG 245.80</strain>
    </source>
</reference>
<accession>A0AAW1RN18</accession>
<evidence type="ECO:0000256" key="2">
    <source>
        <dbReference type="ARBA" id="ARBA00023315"/>
    </source>
</evidence>
<dbReference type="Gene3D" id="3.40.630.30">
    <property type="match status" value="1"/>
</dbReference>
<dbReference type="InterPro" id="IPR016181">
    <property type="entry name" value="Acyl_CoA_acyltransferase"/>
</dbReference>
<dbReference type="InterPro" id="IPR000182">
    <property type="entry name" value="GNAT_dom"/>
</dbReference>
<dbReference type="PANTHER" id="PTHR43626:SF4">
    <property type="entry name" value="GCN5-RELATED N-ACETYLTRANSFERASE 2, CHLOROPLASTIC"/>
    <property type="match status" value="1"/>
</dbReference>
<evidence type="ECO:0000259" key="3">
    <source>
        <dbReference type="PROSITE" id="PS51186"/>
    </source>
</evidence>
<dbReference type="PROSITE" id="PS51186">
    <property type="entry name" value="GNAT"/>
    <property type="match status" value="1"/>
</dbReference>
<dbReference type="GO" id="GO:0005737">
    <property type="term" value="C:cytoplasm"/>
    <property type="evidence" value="ECO:0007669"/>
    <property type="project" value="TreeGrafter"/>
</dbReference>
<feature type="domain" description="N-acetyltransferase" evidence="3">
    <location>
        <begin position="53"/>
        <end position="193"/>
    </location>
</feature>
<keyword evidence="2" id="KW-0012">Acyltransferase</keyword>
<dbReference type="EMBL" id="JALJOU010000029">
    <property type="protein sequence ID" value="KAK9835156.1"/>
    <property type="molecule type" value="Genomic_DNA"/>
</dbReference>